<evidence type="ECO:0000256" key="1">
    <source>
        <dbReference type="PROSITE-ProRule" id="PRU00023"/>
    </source>
</evidence>
<dbReference type="PANTHER" id="PTHR34706:SF3">
    <property type="entry name" value="ANKYRIN REPEAT PROTEIN (AFU_ORTHOLOGUE AFUA_7G06200)"/>
    <property type="match status" value="1"/>
</dbReference>
<reference evidence="2" key="1">
    <citation type="submission" date="2021-01" db="EMBL/GenBank/DDBJ databases">
        <title>Chromosome-level genome assembly of a human fungal pathogen reveals clustering of transcriptionally co-regulated genes.</title>
        <authorList>
            <person name="Voorhies M."/>
            <person name="Cohen S."/>
            <person name="Shea T.P."/>
            <person name="Petrus S."/>
            <person name="Munoz J.F."/>
            <person name="Poplawski S."/>
            <person name="Goldman W.E."/>
            <person name="Michael T."/>
            <person name="Cuomo C.A."/>
            <person name="Sil A."/>
            <person name="Beyhan S."/>
        </authorList>
    </citation>
    <scope>NUCLEOTIDE SEQUENCE</scope>
    <source>
        <strain evidence="2">H88</strain>
    </source>
</reference>
<dbReference type="InterPro" id="IPR036465">
    <property type="entry name" value="vWFA_dom_sf"/>
</dbReference>
<sequence length="508" mass="56344">MSIWTAAQNGRLTEGVLQDFLERDPDLLNREDGSGITPLGYALLNGKARAVKCLLDNGADPDKPMGETTTFRDGRTPMYLATIANPPSPRIVQLLLEKKPATFDKPISASKNQTPLMAAIAGKSNPEIVKLLINAGASPEAQDDDGKTARDLADALSDFASKQKIKDALEPTLRKGGGRGGLRSYMTNWVARVLGKSRSWRALGPIFKSASRYFLNIAPPASFHPEEELETEKLETAEDFKNSLDNIVNDDGLGRFFPPGNTYVKEVAEKTASLKNDPNNLLNSPSQLKGLATMALYQPIIYCDDSGSMRGELWEKQAELVKRITGIATRADPNNRGLYFRLINEDLSFADNLDGDAILRTLGKIVPHGNTQLGTQLRKRILDPIIRRPLYAGTPLERPYLIMIITDGCPTLEPSDQLRNVILDCSQFLGDKGYRKDAVRFCLSQIGQNQEARDFMDKLVMDSEVLKVLHRTVELVDTRYDELRQNEAELEDWLLSMLLSPVQALNAE</sequence>
<proteinExistence type="predicted"/>
<gene>
    <name evidence="2" type="ORF">I7I53_06272</name>
</gene>
<protein>
    <submittedName>
        <fullName evidence="2">Ankyrin repeat protein</fullName>
    </submittedName>
</protein>
<dbReference type="Proteomes" id="UP000663419">
    <property type="component" value="Chromosome 2"/>
</dbReference>
<dbReference type="VEuPathDB" id="FungiDB:I7I53_06272"/>
<dbReference type="PROSITE" id="PS50297">
    <property type="entry name" value="ANK_REP_REGION"/>
    <property type="match status" value="2"/>
</dbReference>
<evidence type="ECO:0000313" key="3">
    <source>
        <dbReference type="Proteomes" id="UP000663419"/>
    </source>
</evidence>
<accession>A0A8A1LBH2</accession>
<feature type="repeat" description="ANK" evidence="1">
    <location>
        <begin position="111"/>
        <end position="144"/>
    </location>
</feature>
<dbReference type="PROSITE" id="PS50088">
    <property type="entry name" value="ANK_REPEAT"/>
    <property type="match status" value="2"/>
</dbReference>
<dbReference type="InterPro" id="IPR002110">
    <property type="entry name" value="Ankyrin_rpt"/>
</dbReference>
<dbReference type="SUPFAM" id="SSF48403">
    <property type="entry name" value="Ankyrin repeat"/>
    <property type="match status" value="1"/>
</dbReference>
<dbReference type="InterPro" id="IPR036770">
    <property type="entry name" value="Ankyrin_rpt-contain_sf"/>
</dbReference>
<organism evidence="2 3">
    <name type="scientific">Ajellomyces capsulatus (strain H88)</name>
    <name type="common">Darling's disease fungus</name>
    <name type="synonym">Histoplasma capsulatum</name>
    <dbReference type="NCBI Taxonomy" id="544711"/>
    <lineage>
        <taxon>Eukaryota</taxon>
        <taxon>Fungi</taxon>
        <taxon>Dikarya</taxon>
        <taxon>Ascomycota</taxon>
        <taxon>Pezizomycotina</taxon>
        <taxon>Eurotiomycetes</taxon>
        <taxon>Eurotiomycetidae</taxon>
        <taxon>Onygenales</taxon>
        <taxon>Ajellomycetaceae</taxon>
        <taxon>Histoplasma</taxon>
    </lineage>
</organism>
<dbReference type="PANTHER" id="PTHR34706">
    <property type="entry name" value="SLR1338 PROTEIN"/>
    <property type="match status" value="1"/>
</dbReference>
<dbReference type="SMART" id="SM00248">
    <property type="entry name" value="ANK"/>
    <property type="match status" value="3"/>
</dbReference>
<dbReference type="Pfam" id="PF13857">
    <property type="entry name" value="Ank_5"/>
    <property type="match status" value="1"/>
</dbReference>
<dbReference type="SUPFAM" id="SSF53300">
    <property type="entry name" value="vWA-like"/>
    <property type="match status" value="1"/>
</dbReference>
<dbReference type="AlphaFoldDB" id="A0A8A1LBH2"/>
<evidence type="ECO:0000313" key="2">
    <source>
        <dbReference type="EMBL" id="QSS51051.1"/>
    </source>
</evidence>
<feature type="repeat" description="ANK" evidence="1">
    <location>
        <begin position="34"/>
        <end position="62"/>
    </location>
</feature>
<name>A0A8A1LBH2_AJEC8</name>
<dbReference type="EMBL" id="CP069103">
    <property type="protein sequence ID" value="QSS51051.1"/>
    <property type="molecule type" value="Genomic_DNA"/>
</dbReference>
<keyword evidence="1" id="KW-0040">ANK repeat</keyword>
<dbReference type="Pfam" id="PF12796">
    <property type="entry name" value="Ank_2"/>
    <property type="match status" value="1"/>
</dbReference>
<dbReference type="Gene3D" id="1.25.40.20">
    <property type="entry name" value="Ankyrin repeat-containing domain"/>
    <property type="match status" value="1"/>
</dbReference>